<evidence type="ECO:0000256" key="1">
    <source>
        <dbReference type="ARBA" id="ARBA00022737"/>
    </source>
</evidence>
<dbReference type="CDD" id="cd00102">
    <property type="entry name" value="IPT"/>
    <property type="match status" value="1"/>
</dbReference>
<feature type="compositionally biased region" description="Low complexity" evidence="4">
    <location>
        <begin position="123"/>
        <end position="139"/>
    </location>
</feature>
<dbReference type="SMART" id="SM00248">
    <property type="entry name" value="ANK"/>
    <property type="match status" value="3"/>
</dbReference>
<dbReference type="Pfam" id="PF12796">
    <property type="entry name" value="Ank_2"/>
    <property type="match status" value="1"/>
</dbReference>
<dbReference type="InterPro" id="IPR013783">
    <property type="entry name" value="Ig-like_fold"/>
</dbReference>
<feature type="compositionally biased region" description="Low complexity" evidence="4">
    <location>
        <begin position="788"/>
        <end position="813"/>
    </location>
</feature>
<feature type="compositionally biased region" description="Polar residues" evidence="4">
    <location>
        <begin position="1"/>
        <end position="32"/>
    </location>
</feature>
<feature type="region of interest" description="Disordered" evidence="4">
    <location>
        <begin position="1"/>
        <end position="36"/>
    </location>
</feature>
<dbReference type="PANTHER" id="PTHR24198">
    <property type="entry name" value="ANKYRIN REPEAT AND PROTEIN KINASE DOMAIN-CONTAINING PROTEIN"/>
    <property type="match status" value="1"/>
</dbReference>
<dbReference type="SUPFAM" id="SSF48403">
    <property type="entry name" value="Ankyrin repeat"/>
    <property type="match status" value="1"/>
</dbReference>
<dbReference type="GO" id="GO:0005737">
    <property type="term" value="C:cytoplasm"/>
    <property type="evidence" value="ECO:0007669"/>
    <property type="project" value="TreeGrafter"/>
</dbReference>
<feature type="compositionally biased region" description="Basic residues" evidence="4">
    <location>
        <begin position="969"/>
        <end position="980"/>
    </location>
</feature>
<feature type="compositionally biased region" description="Low complexity" evidence="4">
    <location>
        <begin position="590"/>
        <end position="602"/>
    </location>
</feature>
<evidence type="ECO:0000256" key="2">
    <source>
        <dbReference type="ARBA" id="ARBA00023043"/>
    </source>
</evidence>
<evidence type="ECO:0000313" key="7">
    <source>
        <dbReference type="Proteomes" id="UP000027586"/>
    </source>
</evidence>
<dbReference type="InterPro" id="IPR002110">
    <property type="entry name" value="Ankyrin_rpt"/>
</dbReference>
<dbReference type="Gene3D" id="2.60.40.10">
    <property type="entry name" value="Immunoglobulins"/>
    <property type="match status" value="1"/>
</dbReference>
<dbReference type="SUPFAM" id="SSF81296">
    <property type="entry name" value="E set domains"/>
    <property type="match status" value="1"/>
</dbReference>
<feature type="region of interest" description="Disordered" evidence="4">
    <location>
        <begin position="969"/>
        <end position="990"/>
    </location>
</feature>
<feature type="compositionally biased region" description="Polar residues" evidence="4">
    <location>
        <begin position="516"/>
        <end position="540"/>
    </location>
</feature>
<protein>
    <submittedName>
        <fullName evidence="6">Related to spt23-suppressor of tyretrotransposon</fullName>
    </submittedName>
</protein>
<dbReference type="Proteomes" id="UP000027586">
    <property type="component" value="Unassembled WGS sequence"/>
</dbReference>
<dbReference type="InterPro" id="IPR002909">
    <property type="entry name" value="IPT_dom"/>
</dbReference>
<feature type="region of interest" description="Disordered" evidence="4">
    <location>
        <begin position="107"/>
        <end position="151"/>
    </location>
</feature>
<evidence type="ECO:0000256" key="3">
    <source>
        <dbReference type="PROSITE-ProRule" id="PRU00023"/>
    </source>
</evidence>
<gene>
    <name evidence="6" type="ORF">LCOR_02841.1</name>
</gene>
<proteinExistence type="predicted"/>
<feature type="compositionally biased region" description="Polar residues" evidence="4">
    <location>
        <begin position="578"/>
        <end position="589"/>
    </location>
</feature>
<comment type="caution">
    <text evidence="6">The sequence shown here is derived from an EMBL/GenBank/DDBJ whole genome shotgun (WGS) entry which is preliminary data.</text>
</comment>
<keyword evidence="7" id="KW-1185">Reference proteome</keyword>
<feature type="domain" description="IPT/TIG" evidence="5">
    <location>
        <begin position="663"/>
        <end position="748"/>
    </location>
</feature>
<evidence type="ECO:0000313" key="6">
    <source>
        <dbReference type="EMBL" id="CDH51199.1"/>
    </source>
</evidence>
<dbReference type="PROSITE" id="PS50297">
    <property type="entry name" value="ANK_REP_REGION"/>
    <property type="match status" value="2"/>
</dbReference>
<dbReference type="STRING" id="1263082.A0A068RMI6"/>
<feature type="region of interest" description="Disordered" evidence="4">
    <location>
        <begin position="455"/>
        <end position="550"/>
    </location>
</feature>
<feature type="region of interest" description="Disordered" evidence="4">
    <location>
        <begin position="782"/>
        <end position="814"/>
    </location>
</feature>
<feature type="repeat" description="ANK" evidence="3">
    <location>
        <begin position="878"/>
        <end position="910"/>
    </location>
</feature>
<evidence type="ECO:0000256" key="4">
    <source>
        <dbReference type="SAM" id="MobiDB-lite"/>
    </source>
</evidence>
<feature type="region of interest" description="Disordered" evidence="4">
    <location>
        <begin position="576"/>
        <end position="617"/>
    </location>
</feature>
<dbReference type="InterPro" id="IPR014756">
    <property type="entry name" value="Ig_E-set"/>
</dbReference>
<reference evidence="6" key="1">
    <citation type="submission" date="2013-08" db="EMBL/GenBank/DDBJ databases">
        <title>Gene expansion shapes genome architecture in the human pathogen Lichtheimia corymbifera: an evolutionary genomics analysis in the ancient terrestrial Mucorales (Mucoromycotina).</title>
        <authorList>
            <person name="Schwartze V.U."/>
            <person name="Winter S."/>
            <person name="Shelest E."/>
            <person name="Marcet-Houben M."/>
            <person name="Horn F."/>
            <person name="Wehner S."/>
            <person name="Hoffmann K."/>
            <person name="Riege K."/>
            <person name="Sammeth M."/>
            <person name="Nowrousian M."/>
            <person name="Valiante V."/>
            <person name="Linde J."/>
            <person name="Jacobsen I.D."/>
            <person name="Marz M."/>
            <person name="Brakhage A.A."/>
            <person name="Gabaldon T."/>
            <person name="Bocker S."/>
            <person name="Voigt K."/>
        </authorList>
    </citation>
    <scope>NUCLEOTIDE SEQUENCE [LARGE SCALE GENOMIC DNA]</scope>
    <source>
        <strain evidence="6">FSU 9682</strain>
    </source>
</reference>
<dbReference type="Pfam" id="PF01833">
    <property type="entry name" value="TIG"/>
    <property type="match status" value="1"/>
</dbReference>
<evidence type="ECO:0000259" key="5">
    <source>
        <dbReference type="SMART" id="SM00429"/>
    </source>
</evidence>
<sequence>MESQEQQPPLDSLNVDGSVSLLSSPNASTPEQPNDDAMDLFLNQVADYNSQHLNLNHHDANAVMDPSQVLLHHHQQQQQNPKIESAGHSFDNLCLENQHLLNVDSTSKPALETSSDGGSSSVATATTTTQQQQQQQQQKTKGKGKENNGGGGLLNAFANPLLHAIPVLARNCLNFEDFLAQAALQGQNGLLGPKMQKADNYAAPDKLMLDPSKESFSGKVGSPWHIRVLGLPSSGAKSRVETQIKVCIQLVNANNELATEFSHLRLPEHMVAKEKLKRKHQKGDDRSALVESKVLRLEAAVVCDSHPDNEIIMCTSCVHRERKRLKRKRDNKVARAANKEGNAAKLAALFANDLPNLEDEEVMAQERRKILLFNCSEYIEFNEGEATLPTRVTCYCRHHSEKTGFRIVFTVKDSQNHVLATGRSPPIMITDDHKSSKVQTAAAAVATANNAAAAARKRTRSEFDIPEVPSSVKRKALNDGETDSGVSSPSPIVSAPPTPTSQADDVPSSPKRRQQQRNGSVTTSSPSNHSASGAQNFLSHQPSQSSSFSNNIQQIPQGELFDFLHSEDINMDHLLQAPPTTVPESSHQASSSNSSSSSSSNNGTQRHVPLQAPFSAPLYRSRRTNGVNGMACSQQQQQWQASNLYARMQQKNAMMERTKSSNLPKLHRLIPSEGPIYGGAEVTVLGANFYEGLTCMFGENPAMPTHCWSANTLLCILPPAANAGPVVVSFKEHPLMLEGQDVVLFTYFDESDRALMELALQVVGLKTMGRVEDARQIAMRIVQGDHGNSNNKDNTTTTNTTNNSNNSNNNNTNHQDALALQQTPRVGYRQMLTTKAAMAVYENARALCIGGRLEEQVIAALISAMDYYNGELSLTNRNQHSLLHLATICGYDRLVRVLVKLGCDVNQPDHNGFTALHFASWTGKVDIVQALIAKANLQARNIMGKTAEKMALDAGHAHVVELFKRMPRRTTKKNTRRRRSQQLNKDGDDDETVRIPLSEFIPSEAVETARAVLPTRLNNMLSTFYTFSINTSCVKNLGNAVGQVYNFMLDPF</sequence>
<name>A0A068RMI6_9FUNG</name>
<dbReference type="VEuPathDB" id="FungiDB:LCOR_02841.1"/>
<dbReference type="PROSITE" id="PS50088">
    <property type="entry name" value="ANK_REPEAT"/>
    <property type="match status" value="2"/>
</dbReference>
<accession>A0A068RMI6</accession>
<feature type="compositionally biased region" description="Low complexity" evidence="4">
    <location>
        <begin position="541"/>
        <end position="550"/>
    </location>
</feature>
<keyword evidence="2 3" id="KW-0040">ANK repeat</keyword>
<feature type="repeat" description="ANK" evidence="3">
    <location>
        <begin position="911"/>
        <end position="932"/>
    </location>
</feature>
<dbReference type="Pfam" id="PF25603">
    <property type="entry name" value="SPT23_MGA2_DBD"/>
    <property type="match status" value="1"/>
</dbReference>
<dbReference type="SMART" id="SM00429">
    <property type="entry name" value="IPT"/>
    <property type="match status" value="1"/>
</dbReference>
<dbReference type="AlphaFoldDB" id="A0A068RMI6"/>
<organism evidence="6 7">
    <name type="scientific">Lichtheimia corymbifera JMRC:FSU:9682</name>
    <dbReference type="NCBI Taxonomy" id="1263082"/>
    <lineage>
        <taxon>Eukaryota</taxon>
        <taxon>Fungi</taxon>
        <taxon>Fungi incertae sedis</taxon>
        <taxon>Mucoromycota</taxon>
        <taxon>Mucoromycotina</taxon>
        <taxon>Mucoromycetes</taxon>
        <taxon>Mucorales</taxon>
        <taxon>Lichtheimiaceae</taxon>
        <taxon>Lichtheimia</taxon>
    </lineage>
</organism>
<dbReference type="OrthoDB" id="71307at2759"/>
<keyword evidence="1" id="KW-0677">Repeat</keyword>
<dbReference type="InterPro" id="IPR036770">
    <property type="entry name" value="Ankyrin_rpt-contain_sf"/>
</dbReference>
<dbReference type="EMBL" id="CBTN010000009">
    <property type="protein sequence ID" value="CDH51199.1"/>
    <property type="molecule type" value="Genomic_DNA"/>
</dbReference>
<dbReference type="InterPro" id="IPR057962">
    <property type="entry name" value="SPT23_MGA2_DBD"/>
</dbReference>
<feature type="compositionally biased region" description="Polar residues" evidence="4">
    <location>
        <begin position="107"/>
        <end position="122"/>
    </location>
</feature>
<dbReference type="Gene3D" id="1.25.40.20">
    <property type="entry name" value="Ankyrin repeat-containing domain"/>
    <property type="match status" value="1"/>
</dbReference>
<dbReference type="PANTHER" id="PTHR24198:SF185">
    <property type="entry name" value="ANKYRIN-3"/>
    <property type="match status" value="1"/>
</dbReference>